<evidence type="ECO:0008006" key="6">
    <source>
        <dbReference type="Google" id="ProtNLM"/>
    </source>
</evidence>
<dbReference type="SUPFAM" id="SSF56672">
    <property type="entry name" value="DNA/RNA polymerases"/>
    <property type="match status" value="1"/>
</dbReference>
<dbReference type="SUPFAM" id="SSF53098">
    <property type="entry name" value="Ribonuclease H-like"/>
    <property type="match status" value="1"/>
</dbReference>
<dbReference type="Gene3D" id="3.30.420.10">
    <property type="entry name" value="Ribonuclease H-like superfamily/Ribonuclease H"/>
    <property type="match status" value="1"/>
</dbReference>
<dbReference type="EMBL" id="CAJNDS010000158">
    <property type="protein sequence ID" value="CAE6971710.1"/>
    <property type="molecule type" value="Genomic_DNA"/>
</dbReference>
<dbReference type="InterPro" id="IPR012337">
    <property type="entry name" value="RNaseH-like_sf"/>
</dbReference>
<protein>
    <recommendedName>
        <fullName evidence="6">Retrovirus-related Pol polyprotein from type-1 retrotransposable element R2</fullName>
    </recommendedName>
</protein>
<dbReference type="GO" id="GO:0003676">
    <property type="term" value="F:nucleic acid binding"/>
    <property type="evidence" value="ECO:0007669"/>
    <property type="project" value="InterPro"/>
</dbReference>
<evidence type="ECO:0000313" key="5">
    <source>
        <dbReference type="Proteomes" id="UP000604046"/>
    </source>
</evidence>
<sequence length="1367" mass="152990">MWNLLRQDLGLQCTCPEIPTWTNTTGAASRIDFICYRTPRPDTFYDRVIWDSDQLLGTDHRAVAAAFRSIEPVCRVRQRPQHRCGKWRVNNAQALEELGKIDPATFDAQDDLSRVARQVTFRGSSCRYRDSKELRDLIQQRKRATGSEARRLAHEIVQRRAADRRQWMEDILARSANGDFAAISFLKKKMSVKASHGAYVQRAGGEEQAIKDLRTFYARKYTPKDPVVPGLPQAMYLQRAGPLQDAKPLELEEIQILLAGCKHGKSTGRDGIPYELLQVLLQTPLQCEFVRYLDDVLHQRRPIPLEWTTGQITLIPKIPEPRNPKDLRPICLSACVGKLFTKLLWTRIRAHAKPPRAFQLSGISGSQCIDGAAAVQHALRLSQEWGKPLIALKVDISQAFDTLRHEAVAAWLATLGGSVESLVLLRMITDTTVNLHFGQMEWEQKLHQGLLQGSPYSAELFSRVLDWHVGFLYQTWQDTEDTWLVTEGFKLFCVMYADDLVLLAENHDQMQRMVTQLQTLLATIGLSIAVEKCKYLQSPDLPERDVTVSSKVIPCVSTFVFLGVLMGFGVQCSDVIAHRLAGASNAFHGYYSILTRAVSSVRKRLQLLNTFVTSKWRWMAPCVRPVQAVKDVLDKLHTTMLSSICRLREDVFIGAVGNWVAKRRASRMIAQLCMHAKWSGIQAQAFFKYWGHVARRDLTSPTYLVLQVYSTKWQWVDVHGHRRTLGFWPNSERLLQLAWQQHRKPHQHRDWQTHAQDRQAWVEFTEEWLQAKGLKPSVYYLDLHGVDLCGRMLLQTGDSFRLLPMRHVPVEPPYPSSLQILQEEEVGEGLERDSVHTIRFVTDGSCTGGRGGWAVVVATPYVPAGQASVCYGKVPGKSTNIRAEITAIGHALKLIKELRGAGILTPVQLWTDSLFAIHILQDVYSTALNASEVAAAQQLWLEVGGSVHLQHVPAHKGIALNEIADKFAKLGAGLSHFQRVFQTQDFRKAYVCRDNIPDLRADRLAVLDVAGWTEARTAWLVASTSTIALVVMMLFTCGPTTFRGLCKLAAKCRRCSFSLLSRGANCLGCCCRRPVKAPNTTAAQGAPGPAKDLTSIVDKVEALFSFIQNLWTELKEHHHKDNKGLADMMKAHVHALPTLDDIAKGVQQNLATLGTVGPLRLYLDKMHNALSQEAKENHGHVDQGIKNAVSLLRSAKQARESLQQVVDAMKGVCDETRGQLEGLVQKFDAHLATMSEFAQKLDGHSHVLRKLEGYMGHFSNEQEVHTQTLEKLEAIMQRLEETTRVNQTKFSTVLEQVTDIQERLPPRSPYRHPPLPDGSTAWGSIGAVGPVGAPAVRPIQLAPALQSQTPGRGGEIRIVLESAGGSS</sequence>
<feature type="coiled-coil region" evidence="1">
    <location>
        <begin position="1262"/>
        <end position="1289"/>
    </location>
</feature>
<dbReference type="InterPro" id="IPR002156">
    <property type="entry name" value="RNaseH_domain"/>
</dbReference>
<dbReference type="PROSITE" id="PS50878">
    <property type="entry name" value="RT_POL"/>
    <property type="match status" value="1"/>
</dbReference>
<dbReference type="GO" id="GO:0004523">
    <property type="term" value="F:RNA-DNA hybrid ribonuclease activity"/>
    <property type="evidence" value="ECO:0007669"/>
    <property type="project" value="InterPro"/>
</dbReference>
<dbReference type="Pfam" id="PF00075">
    <property type="entry name" value="RNase_H"/>
    <property type="match status" value="1"/>
</dbReference>
<dbReference type="PANTHER" id="PTHR47027">
    <property type="entry name" value="REVERSE TRANSCRIPTASE DOMAIN-CONTAINING PROTEIN"/>
    <property type="match status" value="1"/>
</dbReference>
<dbReference type="OrthoDB" id="440708at2759"/>
<dbReference type="InterPro" id="IPR036397">
    <property type="entry name" value="RNaseH_sf"/>
</dbReference>
<proteinExistence type="predicted"/>
<name>A0A812I5U9_9DINO</name>
<gene>
    <name evidence="4" type="ORF">SNAT2548_LOCUS2630</name>
</gene>
<dbReference type="Gene3D" id="3.30.70.270">
    <property type="match status" value="1"/>
</dbReference>
<dbReference type="Pfam" id="PF00078">
    <property type="entry name" value="RVT_1"/>
    <property type="match status" value="1"/>
</dbReference>
<evidence type="ECO:0000313" key="4">
    <source>
        <dbReference type="EMBL" id="CAE6971710.1"/>
    </source>
</evidence>
<dbReference type="InterPro" id="IPR043502">
    <property type="entry name" value="DNA/RNA_pol_sf"/>
</dbReference>
<feature type="domain" description="RNase H type-1" evidence="3">
    <location>
        <begin position="834"/>
        <end position="973"/>
    </location>
</feature>
<dbReference type="PANTHER" id="PTHR47027:SF20">
    <property type="entry name" value="REVERSE TRANSCRIPTASE-LIKE PROTEIN WITH RNA-DIRECTED DNA POLYMERASE DOMAIN"/>
    <property type="match status" value="1"/>
</dbReference>
<dbReference type="InterPro" id="IPR043128">
    <property type="entry name" value="Rev_trsase/Diguanyl_cyclase"/>
</dbReference>
<dbReference type="Proteomes" id="UP000604046">
    <property type="component" value="Unassembled WGS sequence"/>
</dbReference>
<dbReference type="InterPro" id="IPR000477">
    <property type="entry name" value="RT_dom"/>
</dbReference>
<dbReference type="PROSITE" id="PS50879">
    <property type="entry name" value="RNASE_H_1"/>
    <property type="match status" value="1"/>
</dbReference>
<reference evidence="4" key="1">
    <citation type="submission" date="2021-02" db="EMBL/GenBank/DDBJ databases">
        <authorList>
            <person name="Dougan E. K."/>
            <person name="Rhodes N."/>
            <person name="Thang M."/>
            <person name="Chan C."/>
        </authorList>
    </citation>
    <scope>NUCLEOTIDE SEQUENCE</scope>
</reference>
<dbReference type="CDD" id="cd01650">
    <property type="entry name" value="RT_nLTR_like"/>
    <property type="match status" value="1"/>
</dbReference>
<feature type="domain" description="Reverse transcriptase" evidence="2">
    <location>
        <begin position="296"/>
        <end position="566"/>
    </location>
</feature>
<evidence type="ECO:0000256" key="1">
    <source>
        <dbReference type="SAM" id="Coils"/>
    </source>
</evidence>
<keyword evidence="1" id="KW-0175">Coiled coil</keyword>
<evidence type="ECO:0000259" key="3">
    <source>
        <dbReference type="PROSITE" id="PS50879"/>
    </source>
</evidence>
<accession>A0A812I5U9</accession>
<organism evidence="4 5">
    <name type="scientific">Symbiodinium natans</name>
    <dbReference type="NCBI Taxonomy" id="878477"/>
    <lineage>
        <taxon>Eukaryota</taxon>
        <taxon>Sar</taxon>
        <taxon>Alveolata</taxon>
        <taxon>Dinophyceae</taxon>
        <taxon>Suessiales</taxon>
        <taxon>Symbiodiniaceae</taxon>
        <taxon>Symbiodinium</taxon>
    </lineage>
</organism>
<evidence type="ECO:0000259" key="2">
    <source>
        <dbReference type="PROSITE" id="PS50878"/>
    </source>
</evidence>
<comment type="caution">
    <text evidence="4">The sequence shown here is derived from an EMBL/GenBank/DDBJ whole genome shotgun (WGS) entry which is preliminary data.</text>
</comment>
<keyword evidence="5" id="KW-1185">Reference proteome</keyword>